<dbReference type="InterPro" id="IPR012939">
    <property type="entry name" value="Glyco_hydro_92"/>
</dbReference>
<dbReference type="GO" id="GO:0005634">
    <property type="term" value="C:nucleus"/>
    <property type="evidence" value="ECO:0007669"/>
    <property type="project" value="TreeGrafter"/>
</dbReference>
<reference evidence="3" key="1">
    <citation type="submission" date="2021-02" db="EMBL/GenBank/DDBJ databases">
        <authorList>
            <person name="Nowell W R."/>
        </authorList>
    </citation>
    <scope>NUCLEOTIDE SEQUENCE</scope>
</reference>
<dbReference type="Proteomes" id="UP000663881">
    <property type="component" value="Unassembled WGS sequence"/>
</dbReference>
<evidence type="ECO:0000313" key="4">
    <source>
        <dbReference type="Proteomes" id="UP000663881"/>
    </source>
</evidence>
<dbReference type="InterPro" id="IPR014718">
    <property type="entry name" value="GH-type_carb-bd"/>
</dbReference>
<dbReference type="NCBIfam" id="TIGR01180">
    <property type="entry name" value="aman2_put"/>
    <property type="match status" value="1"/>
</dbReference>
<evidence type="ECO:0000313" key="3">
    <source>
        <dbReference type="EMBL" id="CAF3750810.1"/>
    </source>
</evidence>
<dbReference type="PANTHER" id="PTHR12143:SF43">
    <property type="entry name" value="PUTATIVE-RELATED"/>
    <property type="match status" value="1"/>
</dbReference>
<accession>A0A818Y9L4</accession>
<dbReference type="InterPro" id="IPR050883">
    <property type="entry name" value="PNGase"/>
</dbReference>
<dbReference type="AlphaFoldDB" id="A0A818Y9L4"/>
<dbReference type="EMBL" id="CAJOAY010000868">
    <property type="protein sequence ID" value="CAF3750810.1"/>
    <property type="molecule type" value="Genomic_DNA"/>
</dbReference>
<dbReference type="InterPro" id="IPR041371">
    <property type="entry name" value="GH92_N"/>
</dbReference>
<evidence type="ECO:0000259" key="2">
    <source>
        <dbReference type="Pfam" id="PF17678"/>
    </source>
</evidence>
<dbReference type="GO" id="GO:0005829">
    <property type="term" value="C:cytosol"/>
    <property type="evidence" value="ECO:0007669"/>
    <property type="project" value="TreeGrafter"/>
</dbReference>
<protein>
    <recommendedName>
        <fullName evidence="5">Glycoside hydrolase family 92 protein</fullName>
    </recommendedName>
</protein>
<comment type="caution">
    <text evidence="3">The sequence shown here is derived from an EMBL/GenBank/DDBJ whole genome shotgun (WGS) entry which is preliminary data.</text>
</comment>
<dbReference type="GO" id="GO:0006516">
    <property type="term" value="P:glycoprotein catabolic process"/>
    <property type="evidence" value="ECO:0007669"/>
    <property type="project" value="TreeGrafter"/>
</dbReference>
<name>A0A818Y9L4_9BILA</name>
<gene>
    <name evidence="3" type="ORF">OKA104_LOCUS15671</name>
</gene>
<dbReference type="Gene3D" id="2.70.98.10">
    <property type="match status" value="1"/>
</dbReference>
<sequence>MKLTTLYLKKEKKMIKRWVILLFLVSKAVAINFPPLNLHIGTGGNGYGVGSLPLGAQSPYGALRVGPDTSNTLDIPIIFEHCGGYHYDDSYINVFSHTHMVGAGLQDYGEVGVFPIQVDDNAHLQYMITSRFNYRSTFIHGREHAEPGFYQVYLDTHEVNVELTATEQVGIHRYSFDKFNKPYRVILIDSSYTLHTKACNQSYINIDSSKNEITGSILFQGPFSKLDGGITTYFVITFANMTNFGVWKDGQLAPGQTTTNGCSSGAYIILPDDQQQATIYVAISFISLEQAHINLKIQTNLQSFDAIRELVQQKWLDEISRFEVSAQWNPEAEIKFNTAIVHSLSSPTQWDESNGVYLGVDGQVHTKPDYMEHIYTDLSIWDIFRTQIPFIIFHDSQRGNDIIHSIMLIVEQGGDLPMWPFANIYTNCMIGSHSDIILSDLIMKQEHNIHLNMTQVIEALRKVANKVQKHDSRFDPPTYIKYQYVPFENDTYGASRTLSYAYDDWAIGNIMYAAGLTDEAQEYYNRSLWFENIFDNKTKFFCPRDTIGKLHCPANEIEQLNLFDNRYVEGDAWHYRFFVPHNTHRLIDLFGGSNKFVEELDKFFTLSRLWKTTVIPNPYYWAGNEHDLFSVWQFNYANRSDLTQKHARWLVDHVYTTEPGGIPGNDDYGTMSAWYIFASLGFYPLAGSSTYLIGSPSFDRITIRRNNGQCTLKIIVHDNSPANIYVKSVLLNGKILSTFPFINHVNDLQCSTGLSSVQLEFFMSSTFLINE</sequence>
<feature type="domain" description="Glycosyl hydrolase family 92" evidence="1">
    <location>
        <begin position="290"/>
        <end position="761"/>
    </location>
</feature>
<proteinExistence type="predicted"/>
<organism evidence="3 4">
    <name type="scientific">Adineta steineri</name>
    <dbReference type="NCBI Taxonomy" id="433720"/>
    <lineage>
        <taxon>Eukaryota</taxon>
        <taxon>Metazoa</taxon>
        <taxon>Spiralia</taxon>
        <taxon>Gnathifera</taxon>
        <taxon>Rotifera</taxon>
        <taxon>Eurotatoria</taxon>
        <taxon>Bdelloidea</taxon>
        <taxon>Adinetida</taxon>
        <taxon>Adinetidae</taxon>
        <taxon>Adineta</taxon>
    </lineage>
</organism>
<dbReference type="GO" id="GO:0000224">
    <property type="term" value="F:peptide-N4-(N-acetyl-beta-glucosaminyl)asparagine amidase activity"/>
    <property type="evidence" value="ECO:0007669"/>
    <property type="project" value="TreeGrafter"/>
</dbReference>
<dbReference type="Gene3D" id="1.20.1610.10">
    <property type="entry name" value="alpha-1,2-mannosidases domains"/>
    <property type="match status" value="1"/>
</dbReference>
<dbReference type="InterPro" id="IPR005887">
    <property type="entry name" value="GH92_a_mannosidase_put"/>
</dbReference>
<dbReference type="Gene3D" id="1.20.1050.60">
    <property type="entry name" value="alpha-1,2-mannosidase"/>
    <property type="match status" value="1"/>
</dbReference>
<dbReference type="Pfam" id="PF07971">
    <property type="entry name" value="Glyco_hydro_92"/>
    <property type="match status" value="1"/>
</dbReference>
<dbReference type="Pfam" id="PF17678">
    <property type="entry name" value="Glyco_hydro_92N"/>
    <property type="match status" value="1"/>
</dbReference>
<dbReference type="InterPro" id="IPR008928">
    <property type="entry name" value="6-hairpin_glycosidase_sf"/>
</dbReference>
<dbReference type="GO" id="GO:0005975">
    <property type="term" value="P:carbohydrate metabolic process"/>
    <property type="evidence" value="ECO:0007669"/>
    <property type="project" value="InterPro"/>
</dbReference>
<evidence type="ECO:0008006" key="5">
    <source>
        <dbReference type="Google" id="ProtNLM"/>
    </source>
</evidence>
<dbReference type="PANTHER" id="PTHR12143">
    <property type="entry name" value="PEPTIDE N-GLYCANASE PNGASE -RELATED"/>
    <property type="match status" value="1"/>
</dbReference>
<evidence type="ECO:0000259" key="1">
    <source>
        <dbReference type="Pfam" id="PF07971"/>
    </source>
</evidence>
<feature type="domain" description="Glycosyl hydrolase family 92 N-terminal" evidence="2">
    <location>
        <begin position="37"/>
        <end position="284"/>
    </location>
</feature>
<dbReference type="GO" id="GO:0030246">
    <property type="term" value="F:carbohydrate binding"/>
    <property type="evidence" value="ECO:0007669"/>
    <property type="project" value="InterPro"/>
</dbReference>
<dbReference type="Gene3D" id="3.30.2080.10">
    <property type="entry name" value="GH92 mannosidase domain"/>
    <property type="match status" value="1"/>
</dbReference>
<dbReference type="SUPFAM" id="SSF48208">
    <property type="entry name" value="Six-hairpin glycosidases"/>
    <property type="match status" value="1"/>
</dbReference>